<dbReference type="Proteomes" id="UP000222310">
    <property type="component" value="Unassembled WGS sequence"/>
</dbReference>
<sequence length="240" mass="27052">MENNTLIQVAQMPGWNLNISPKSLSLEAPSRAAAEDFLELITSSLGNAAAAFGFRYGHLTYPNCRKPYKIPASIYCAKSYDLHRGNFMNNSTPLIVVPGLQITEMKLSLPILRIFEEFCEYPERRSGLVRVSDERQVAMSESSAGLVVNATLKQAVQRKRDEYWHPDDLGAFNREWQQNLSVDDNSSTLEFSYRGVSADGTSWRRFTNRYRLVKDSYGILYHVSSNVGVEEISRPAGITV</sequence>
<dbReference type="AlphaFoldDB" id="A0A9Q5ZGM2"/>
<dbReference type="GeneID" id="57092079"/>
<evidence type="ECO:0000313" key="2">
    <source>
        <dbReference type="Proteomes" id="UP000222310"/>
    </source>
</evidence>
<organism evidence="1 2">
    <name type="scientific">Nostoc linckia z8</name>
    <dbReference type="NCBI Taxonomy" id="1628746"/>
    <lineage>
        <taxon>Bacteria</taxon>
        <taxon>Bacillati</taxon>
        <taxon>Cyanobacteriota</taxon>
        <taxon>Cyanophyceae</taxon>
        <taxon>Nostocales</taxon>
        <taxon>Nostocaceae</taxon>
        <taxon>Nostoc</taxon>
    </lineage>
</organism>
<dbReference type="RefSeq" id="WP_099065890.1">
    <property type="nucleotide sequence ID" value="NZ_LAHD01000002.1"/>
</dbReference>
<protein>
    <submittedName>
        <fullName evidence="1">Uncharacterized protein</fullName>
    </submittedName>
</protein>
<evidence type="ECO:0000313" key="1">
    <source>
        <dbReference type="EMBL" id="PHK07245.1"/>
    </source>
</evidence>
<proteinExistence type="predicted"/>
<reference evidence="1 2" key="1">
    <citation type="submission" date="2015-02" db="EMBL/GenBank/DDBJ databases">
        <title>Nostoc linckia genome annotation.</title>
        <authorList>
            <person name="Zhou Z."/>
        </authorList>
    </citation>
    <scope>NUCLEOTIDE SEQUENCE [LARGE SCALE GENOMIC DNA]</scope>
    <source>
        <strain evidence="2">z8</strain>
    </source>
</reference>
<comment type="caution">
    <text evidence="1">The sequence shown here is derived from an EMBL/GenBank/DDBJ whole genome shotgun (WGS) entry which is preliminary data.</text>
</comment>
<dbReference type="EMBL" id="LAHD01000002">
    <property type="protein sequence ID" value="PHK07245.1"/>
    <property type="molecule type" value="Genomic_DNA"/>
</dbReference>
<accession>A0A9Q5ZGM2</accession>
<gene>
    <name evidence="1" type="ORF">VF08_01190</name>
</gene>
<name>A0A9Q5ZGM2_NOSLI</name>